<dbReference type="RefSeq" id="XP_031571126.1">
    <property type="nucleotide sequence ID" value="XM_031715266.1"/>
</dbReference>
<dbReference type="FunCoup" id="A0A6P8IUY7">
    <property type="interactions" value="358"/>
</dbReference>
<dbReference type="KEGG" id="aten:116305372"/>
<evidence type="ECO:0000259" key="8">
    <source>
        <dbReference type="PROSITE" id="PS50262"/>
    </source>
</evidence>
<dbReference type="PRINTS" id="PR00237">
    <property type="entry name" value="GPCRRHODOPSN"/>
</dbReference>
<feature type="transmembrane region" description="Helical" evidence="7">
    <location>
        <begin position="215"/>
        <end position="237"/>
    </location>
</feature>
<dbReference type="OrthoDB" id="9975554at2759"/>
<feature type="domain" description="G-protein coupled receptors family 1 profile" evidence="8">
    <location>
        <begin position="89"/>
        <end position="324"/>
    </location>
</feature>
<feature type="transmembrane region" description="Helical" evidence="7">
    <location>
        <begin position="110"/>
        <end position="132"/>
    </location>
</feature>
<comment type="subcellular location">
    <subcellularLocation>
        <location evidence="1">Cell membrane</location>
        <topology evidence="1">Multi-pass membrane protein</topology>
    </subcellularLocation>
</comment>
<evidence type="ECO:0000256" key="5">
    <source>
        <dbReference type="ARBA" id="ARBA00023136"/>
    </source>
</evidence>
<dbReference type="InParanoid" id="A0A6P8IUY7"/>
<keyword evidence="4 7" id="KW-1133">Transmembrane helix</keyword>
<feature type="transmembrane region" description="Helical" evidence="7">
    <location>
        <begin position="272"/>
        <end position="293"/>
    </location>
</feature>
<evidence type="ECO:0000256" key="3">
    <source>
        <dbReference type="ARBA" id="ARBA00022692"/>
    </source>
</evidence>
<dbReference type="GeneID" id="116305372"/>
<dbReference type="PANTHER" id="PTHR22750">
    <property type="entry name" value="G-PROTEIN COUPLED RECEPTOR"/>
    <property type="match status" value="1"/>
</dbReference>
<proteinExistence type="inferred from homology"/>
<evidence type="ECO:0000313" key="10">
    <source>
        <dbReference type="RefSeq" id="XP_031571126.1"/>
    </source>
</evidence>
<feature type="transmembrane region" description="Helical" evidence="7">
    <location>
        <begin position="190"/>
        <end position="209"/>
    </location>
</feature>
<reference evidence="10" key="1">
    <citation type="submission" date="2025-08" db="UniProtKB">
        <authorList>
            <consortium name="RefSeq"/>
        </authorList>
    </citation>
    <scope>IDENTIFICATION</scope>
    <source>
        <tissue evidence="10">Tentacle</tissue>
    </source>
</reference>
<keyword evidence="2" id="KW-1003">Cell membrane</keyword>
<protein>
    <submittedName>
        <fullName evidence="10">Trace amine-associated receptor 13c-like</fullName>
    </submittedName>
</protein>
<accession>A0A6P8IUY7</accession>
<dbReference type="Proteomes" id="UP000515163">
    <property type="component" value="Unplaced"/>
</dbReference>
<keyword evidence="6" id="KW-0675">Receptor</keyword>
<evidence type="ECO:0000256" key="1">
    <source>
        <dbReference type="ARBA" id="ARBA00004651"/>
    </source>
</evidence>
<dbReference type="SMART" id="SM01381">
    <property type="entry name" value="7TM_GPCR_Srsx"/>
    <property type="match status" value="1"/>
</dbReference>
<dbReference type="InterPro" id="IPR017452">
    <property type="entry name" value="GPCR_Rhodpsn_7TM"/>
</dbReference>
<dbReference type="SUPFAM" id="SSF81321">
    <property type="entry name" value="Family A G protein-coupled receptor-like"/>
    <property type="match status" value="1"/>
</dbReference>
<gene>
    <name evidence="10" type="primary">LOC116305372</name>
</gene>
<feature type="transmembrane region" description="Helical" evidence="7">
    <location>
        <begin position="305"/>
        <end position="326"/>
    </location>
</feature>
<dbReference type="InterPro" id="IPR000276">
    <property type="entry name" value="GPCR_Rhodpsn"/>
</dbReference>
<name>A0A6P8IUY7_ACTTE</name>
<feature type="transmembrane region" description="Helical" evidence="7">
    <location>
        <begin position="144"/>
        <end position="169"/>
    </location>
</feature>
<dbReference type="Pfam" id="PF00001">
    <property type="entry name" value="7tm_1"/>
    <property type="match status" value="1"/>
</dbReference>
<comment type="similarity">
    <text evidence="6">Belongs to the G-protein coupled receptor 1 family.</text>
</comment>
<dbReference type="GO" id="GO:0004930">
    <property type="term" value="F:G protein-coupled receptor activity"/>
    <property type="evidence" value="ECO:0007669"/>
    <property type="project" value="UniProtKB-KW"/>
</dbReference>
<evidence type="ECO:0000313" key="9">
    <source>
        <dbReference type="Proteomes" id="UP000515163"/>
    </source>
</evidence>
<dbReference type="CDD" id="cd00637">
    <property type="entry name" value="7tm_classA_rhodopsin-like"/>
    <property type="match status" value="1"/>
</dbReference>
<evidence type="ECO:0000256" key="6">
    <source>
        <dbReference type="RuleBase" id="RU000688"/>
    </source>
</evidence>
<dbReference type="PROSITE" id="PS00237">
    <property type="entry name" value="G_PROTEIN_RECEP_F1_1"/>
    <property type="match status" value="1"/>
</dbReference>
<dbReference type="PROSITE" id="PS50262">
    <property type="entry name" value="G_PROTEIN_RECEP_F1_2"/>
    <property type="match status" value="1"/>
</dbReference>
<evidence type="ECO:0000256" key="2">
    <source>
        <dbReference type="ARBA" id="ARBA00022475"/>
    </source>
</evidence>
<organism evidence="9 10">
    <name type="scientific">Actinia tenebrosa</name>
    <name type="common">Australian red waratah sea anemone</name>
    <dbReference type="NCBI Taxonomy" id="6105"/>
    <lineage>
        <taxon>Eukaryota</taxon>
        <taxon>Metazoa</taxon>
        <taxon>Cnidaria</taxon>
        <taxon>Anthozoa</taxon>
        <taxon>Hexacorallia</taxon>
        <taxon>Actiniaria</taxon>
        <taxon>Actiniidae</taxon>
        <taxon>Actinia</taxon>
    </lineage>
</organism>
<keyword evidence="5 7" id="KW-0472">Membrane</keyword>
<evidence type="ECO:0000256" key="7">
    <source>
        <dbReference type="SAM" id="Phobius"/>
    </source>
</evidence>
<keyword evidence="6" id="KW-0297">G-protein coupled receptor</keyword>
<keyword evidence="3 6" id="KW-0812">Transmembrane</keyword>
<sequence length="380" mass="42911">MAKTNHMTDNSYHKKPRLKINLISSCARNIDFFTMGFSIITNETKSTPNSTPCLFLEVFLFNKNDGTLYITTILTLALNAVFGIVATVGNFIFILSLWKTNSLQNPSNFLLGNLAISDLLVGLVVQPMYVAYKAAELNGTYVCFVHVSFSTSAWLAVGVSFLTLANISLERYVAISRPFLYLKIISKRNVVALSVSIWLFSFGLVFSRFAGISTFHFHAVCSLIIVISFTTTTFFYIKIFRLAKRHQKSIIEAHKNNATKNIVQERKLTKTISLVTGLFFLSYVPTLCIMVYYSVRGYGLVVKTIYSWTDTALFVNSSWNPFIYYIRNQEIRLTMLKMLKKKEVCSQKSRIPAVSLSFARKAGIIKISKNPNKEIPNALS</sequence>
<dbReference type="GO" id="GO:0005886">
    <property type="term" value="C:plasma membrane"/>
    <property type="evidence" value="ECO:0007669"/>
    <property type="project" value="UniProtKB-SubCell"/>
</dbReference>
<dbReference type="AlphaFoldDB" id="A0A6P8IUY7"/>
<dbReference type="Gene3D" id="1.20.1070.10">
    <property type="entry name" value="Rhodopsin 7-helix transmembrane proteins"/>
    <property type="match status" value="1"/>
</dbReference>
<feature type="transmembrane region" description="Helical" evidence="7">
    <location>
        <begin position="20"/>
        <end position="40"/>
    </location>
</feature>
<feature type="transmembrane region" description="Helical" evidence="7">
    <location>
        <begin position="68"/>
        <end position="98"/>
    </location>
</feature>
<keyword evidence="6" id="KW-0807">Transducer</keyword>
<evidence type="ECO:0000256" key="4">
    <source>
        <dbReference type="ARBA" id="ARBA00022989"/>
    </source>
</evidence>
<keyword evidence="9" id="KW-1185">Reference proteome</keyword>